<dbReference type="EMBL" id="JAWXYG010000006">
    <property type="protein sequence ID" value="KAK4270464.1"/>
    <property type="molecule type" value="Genomic_DNA"/>
</dbReference>
<dbReference type="InterPro" id="IPR037518">
    <property type="entry name" value="MPN"/>
</dbReference>
<accession>A0AAE1JLX2</accession>
<dbReference type="GO" id="GO:0000502">
    <property type="term" value="C:proteasome complex"/>
    <property type="evidence" value="ECO:0007669"/>
    <property type="project" value="TreeGrafter"/>
</dbReference>
<feature type="domain" description="MPN" evidence="1">
    <location>
        <begin position="18"/>
        <end position="156"/>
    </location>
</feature>
<dbReference type="GO" id="GO:0043161">
    <property type="term" value="P:proteasome-mediated ubiquitin-dependent protein catabolic process"/>
    <property type="evidence" value="ECO:0007669"/>
    <property type="project" value="TreeGrafter"/>
</dbReference>
<evidence type="ECO:0000313" key="3">
    <source>
        <dbReference type="Proteomes" id="UP001293593"/>
    </source>
</evidence>
<evidence type="ECO:0000259" key="1">
    <source>
        <dbReference type="PROSITE" id="PS50249"/>
    </source>
</evidence>
<sequence>MDAVVKSPENSSRPIEKVTVHPLVLLSTVDHYIRLSQCTLERVVGVLLGSSFEGTVDVSNSYAVPFDEDDMDPSAWFLDLNYVERMFSMFKKINAKEQIVGWYSTGPELRENDMDIHSLFHKYVPNPVLVIVDVISTELGIPTKAYYCDVEEVKENATTKTSQKVFVDVPFEIAADNEAEEIQVERLLTDVEDTLETEVSLLTSLSPLNFPLVFVYLLHRKRIFS</sequence>
<dbReference type="PANTHER" id="PTHR10540">
    <property type="entry name" value="EUKARYOTIC TRANSLATION INITIATION FACTOR 3 SUBUNIT F-RELATED"/>
    <property type="match status" value="1"/>
</dbReference>
<proteinExistence type="predicted"/>
<organism evidence="2 3">
    <name type="scientific">Acacia crassicarpa</name>
    <name type="common">northern wattle</name>
    <dbReference type="NCBI Taxonomy" id="499986"/>
    <lineage>
        <taxon>Eukaryota</taxon>
        <taxon>Viridiplantae</taxon>
        <taxon>Streptophyta</taxon>
        <taxon>Embryophyta</taxon>
        <taxon>Tracheophyta</taxon>
        <taxon>Spermatophyta</taxon>
        <taxon>Magnoliopsida</taxon>
        <taxon>eudicotyledons</taxon>
        <taxon>Gunneridae</taxon>
        <taxon>Pentapetalae</taxon>
        <taxon>rosids</taxon>
        <taxon>fabids</taxon>
        <taxon>Fabales</taxon>
        <taxon>Fabaceae</taxon>
        <taxon>Caesalpinioideae</taxon>
        <taxon>mimosoid clade</taxon>
        <taxon>Acacieae</taxon>
        <taxon>Acacia</taxon>
    </lineage>
</organism>
<gene>
    <name evidence="2" type="ORF">QN277_023499</name>
</gene>
<dbReference type="AlphaFoldDB" id="A0AAE1JLX2"/>
<dbReference type="Proteomes" id="UP001293593">
    <property type="component" value="Unassembled WGS sequence"/>
</dbReference>
<dbReference type="PROSITE" id="PS50249">
    <property type="entry name" value="MPN"/>
    <property type="match status" value="1"/>
</dbReference>
<dbReference type="SMART" id="SM00232">
    <property type="entry name" value="JAB_MPN"/>
    <property type="match status" value="1"/>
</dbReference>
<name>A0AAE1JLX2_9FABA</name>
<dbReference type="Gene3D" id="3.40.140.10">
    <property type="entry name" value="Cytidine Deaminase, domain 2"/>
    <property type="match status" value="1"/>
</dbReference>
<dbReference type="GO" id="GO:0008237">
    <property type="term" value="F:metallopeptidase activity"/>
    <property type="evidence" value="ECO:0007669"/>
    <property type="project" value="InterPro"/>
</dbReference>
<comment type="caution">
    <text evidence="2">The sequence shown here is derived from an EMBL/GenBank/DDBJ whole genome shotgun (WGS) entry which is preliminary data.</text>
</comment>
<dbReference type="InterPro" id="IPR000555">
    <property type="entry name" value="JAMM/MPN+_dom"/>
</dbReference>
<evidence type="ECO:0000313" key="2">
    <source>
        <dbReference type="EMBL" id="KAK4270464.1"/>
    </source>
</evidence>
<protein>
    <recommendedName>
        <fullName evidence="1">MPN domain-containing protein</fullName>
    </recommendedName>
</protein>
<dbReference type="Pfam" id="PF01398">
    <property type="entry name" value="JAB"/>
    <property type="match status" value="1"/>
</dbReference>
<keyword evidence="3" id="KW-1185">Reference proteome</keyword>
<reference evidence="2" key="1">
    <citation type="submission" date="2023-10" db="EMBL/GenBank/DDBJ databases">
        <title>Chromosome-level genome of the transformable northern wattle, Acacia crassicarpa.</title>
        <authorList>
            <person name="Massaro I."/>
            <person name="Sinha N.R."/>
            <person name="Poethig S."/>
            <person name="Leichty A.R."/>
        </authorList>
    </citation>
    <scope>NUCLEOTIDE SEQUENCE</scope>
    <source>
        <strain evidence="2">Acra3RX</strain>
        <tissue evidence="2">Leaf</tissue>
    </source>
</reference>
<dbReference type="PANTHER" id="PTHR10540:SF7">
    <property type="entry name" value="26S PROTEASOME NON-ATPASE REGULATORY SUBUNIT 7"/>
    <property type="match status" value="1"/>
</dbReference>